<dbReference type="Proteomes" id="UP000029846">
    <property type="component" value="Unassembled WGS sequence"/>
</dbReference>
<dbReference type="AlphaFoldDB" id="A0A099F1R7"/>
<evidence type="ECO:0000313" key="2">
    <source>
        <dbReference type="EMBL" id="KGJ04384.1"/>
    </source>
</evidence>
<dbReference type="RefSeq" id="WP_036740947.1">
    <property type="nucleotide sequence ID" value="NZ_FOJO01000013.1"/>
</dbReference>
<feature type="transmembrane region" description="Helical" evidence="1">
    <location>
        <begin position="61"/>
        <end position="84"/>
    </location>
</feature>
<name>A0A099F1R7_9RHOB</name>
<evidence type="ECO:0000313" key="3">
    <source>
        <dbReference type="EMBL" id="SFA54962.1"/>
    </source>
</evidence>
<feature type="transmembrane region" description="Helical" evidence="1">
    <location>
        <begin position="136"/>
        <end position="155"/>
    </location>
</feature>
<reference evidence="2 4" key="1">
    <citation type="submission" date="2014-09" db="EMBL/GenBank/DDBJ databases">
        <authorList>
            <person name="McGinnis J.M."/>
            <person name="Wolfgang W.J."/>
        </authorList>
    </citation>
    <scope>NUCLEOTIDE SEQUENCE [LARGE SCALE GENOMIC DNA]</scope>
    <source>
        <strain evidence="2 4">JCM 14014</strain>
    </source>
</reference>
<reference evidence="2 4" key="2">
    <citation type="submission" date="2014-10" db="EMBL/GenBank/DDBJ databases">
        <title>Paracoccus sanguinis sp. nov., isolated from clinical specimens of New York State patients.</title>
        <authorList>
            <person name="Mingle L.A."/>
            <person name="Cole J.A."/>
            <person name="Lapierre P."/>
            <person name="Musser K.A."/>
        </authorList>
    </citation>
    <scope>NUCLEOTIDE SEQUENCE [LARGE SCALE GENOMIC DNA]</scope>
    <source>
        <strain evidence="2 4">JCM 14014</strain>
    </source>
</reference>
<gene>
    <name evidence="2" type="ORF">IT41_10830</name>
    <name evidence="3" type="ORF">SAMN04487972_11319</name>
</gene>
<reference evidence="3 5" key="3">
    <citation type="submission" date="2016-10" db="EMBL/GenBank/DDBJ databases">
        <authorList>
            <person name="de Groot N.N."/>
        </authorList>
    </citation>
    <scope>NUCLEOTIDE SEQUENCE [LARGE SCALE GENOMIC DNA]</scope>
    <source>
        <strain evidence="3 5">CGMCC 1.6117</strain>
    </source>
</reference>
<feature type="transmembrane region" description="Helical" evidence="1">
    <location>
        <begin position="29"/>
        <end position="49"/>
    </location>
</feature>
<organism evidence="2 4">
    <name type="scientific">Paracoccus halophilus</name>
    <dbReference type="NCBI Taxonomy" id="376733"/>
    <lineage>
        <taxon>Bacteria</taxon>
        <taxon>Pseudomonadati</taxon>
        <taxon>Pseudomonadota</taxon>
        <taxon>Alphaproteobacteria</taxon>
        <taxon>Rhodobacterales</taxon>
        <taxon>Paracoccaceae</taxon>
        <taxon>Paracoccus</taxon>
    </lineage>
</organism>
<evidence type="ECO:0000313" key="4">
    <source>
        <dbReference type="Proteomes" id="UP000029846"/>
    </source>
</evidence>
<keyword evidence="4" id="KW-1185">Reference proteome</keyword>
<keyword evidence="1" id="KW-0812">Transmembrane</keyword>
<dbReference type="Proteomes" id="UP000182312">
    <property type="component" value="Unassembled WGS sequence"/>
</dbReference>
<dbReference type="EMBL" id="JRKN01000012">
    <property type="protein sequence ID" value="KGJ04384.1"/>
    <property type="molecule type" value="Genomic_DNA"/>
</dbReference>
<dbReference type="EMBL" id="FOJO01000013">
    <property type="protein sequence ID" value="SFA54962.1"/>
    <property type="molecule type" value="Genomic_DNA"/>
</dbReference>
<keyword evidence="1" id="KW-1133">Transmembrane helix</keyword>
<dbReference type="STRING" id="376733.SAMN04487972_11319"/>
<accession>A0A099F1R7</accession>
<dbReference type="OrthoDB" id="7871868at2"/>
<evidence type="ECO:0000313" key="5">
    <source>
        <dbReference type="Proteomes" id="UP000182312"/>
    </source>
</evidence>
<sequence length="178" mass="19984">MNQFEEAEKVYHLIRERVRSEDRLYNQRITWLISLQAALFASFGLILRVDTDGGALDSEGLRRAIFLMVALTGIFVALISHGVLTNGQKAMDELKTRWDEYAAKLDKRTQDIFPHPRGRDGEGLTNAIANRGFSTATLPVLFMVIWAGFITVLIYDQLDPSREILPVPAPAQTQAPDP</sequence>
<keyword evidence="1" id="KW-0472">Membrane</keyword>
<proteinExistence type="predicted"/>
<protein>
    <submittedName>
        <fullName evidence="2">Uncharacterized protein</fullName>
    </submittedName>
</protein>
<evidence type="ECO:0000256" key="1">
    <source>
        <dbReference type="SAM" id="Phobius"/>
    </source>
</evidence>